<evidence type="ECO:0000313" key="3">
    <source>
        <dbReference type="Proteomes" id="UP001189624"/>
    </source>
</evidence>
<name>A0AA86S3D6_9FABA</name>
<dbReference type="GO" id="GO:0010468">
    <property type="term" value="P:regulation of gene expression"/>
    <property type="evidence" value="ECO:0007669"/>
    <property type="project" value="InterPro"/>
</dbReference>
<dbReference type="GO" id="GO:0005777">
    <property type="term" value="C:peroxisome"/>
    <property type="evidence" value="ECO:0007669"/>
    <property type="project" value="InterPro"/>
</dbReference>
<dbReference type="InterPro" id="IPR024768">
    <property type="entry name" value="Marf1"/>
</dbReference>
<accession>A0AA86S3D6</accession>
<dbReference type="Proteomes" id="UP001189624">
    <property type="component" value="Chromosome 1"/>
</dbReference>
<dbReference type="EMBL" id="OY731398">
    <property type="protein sequence ID" value="CAJ1872638.1"/>
    <property type="molecule type" value="Genomic_DNA"/>
</dbReference>
<gene>
    <name evidence="2" type="ORF">AYBTSS11_LOCUS2469</name>
</gene>
<dbReference type="CDD" id="cd10910">
    <property type="entry name" value="PIN_limkain_b1_N_like"/>
    <property type="match status" value="1"/>
</dbReference>
<proteinExistence type="predicted"/>
<dbReference type="PANTHER" id="PTHR14379:SF90">
    <property type="entry name" value="EMB|CAB71880.1-RELATED"/>
    <property type="match status" value="1"/>
</dbReference>
<dbReference type="GO" id="GO:0004540">
    <property type="term" value="F:RNA nuclease activity"/>
    <property type="evidence" value="ECO:0007669"/>
    <property type="project" value="InterPro"/>
</dbReference>
<dbReference type="AlphaFoldDB" id="A0AA86S3D6"/>
<keyword evidence="3" id="KW-1185">Reference proteome</keyword>
<dbReference type="PANTHER" id="PTHR14379">
    <property type="entry name" value="LIMKAIN B LKAP"/>
    <property type="match status" value="1"/>
</dbReference>
<dbReference type="InterPro" id="IPR021139">
    <property type="entry name" value="NYN"/>
</dbReference>
<evidence type="ECO:0000259" key="1">
    <source>
        <dbReference type="Pfam" id="PF01936"/>
    </source>
</evidence>
<dbReference type="Gramene" id="rna-AYBTSS11_LOCUS2469">
    <property type="protein sequence ID" value="CAJ1872638.1"/>
    <property type="gene ID" value="gene-AYBTSS11_LOCUS2469"/>
</dbReference>
<dbReference type="Pfam" id="PF01936">
    <property type="entry name" value="NYN"/>
    <property type="match status" value="1"/>
</dbReference>
<feature type="domain" description="NYN" evidence="1">
    <location>
        <begin position="180"/>
        <end position="300"/>
    </location>
</feature>
<reference evidence="2" key="1">
    <citation type="submission" date="2023-10" db="EMBL/GenBank/DDBJ databases">
        <authorList>
            <person name="Domelevo Entfellner J.-B."/>
        </authorList>
    </citation>
    <scope>NUCLEOTIDE SEQUENCE</scope>
</reference>
<organism evidence="2 3">
    <name type="scientific">Sphenostylis stenocarpa</name>
    <dbReference type="NCBI Taxonomy" id="92480"/>
    <lineage>
        <taxon>Eukaryota</taxon>
        <taxon>Viridiplantae</taxon>
        <taxon>Streptophyta</taxon>
        <taxon>Embryophyta</taxon>
        <taxon>Tracheophyta</taxon>
        <taxon>Spermatophyta</taxon>
        <taxon>Magnoliopsida</taxon>
        <taxon>eudicotyledons</taxon>
        <taxon>Gunneridae</taxon>
        <taxon>Pentapetalae</taxon>
        <taxon>rosids</taxon>
        <taxon>fabids</taxon>
        <taxon>Fabales</taxon>
        <taxon>Fabaceae</taxon>
        <taxon>Papilionoideae</taxon>
        <taxon>50 kb inversion clade</taxon>
        <taxon>NPAAA clade</taxon>
        <taxon>indigoferoid/millettioid clade</taxon>
        <taxon>Phaseoleae</taxon>
        <taxon>Sphenostylis</taxon>
    </lineage>
</organism>
<evidence type="ECO:0000313" key="2">
    <source>
        <dbReference type="EMBL" id="CAJ1872638.1"/>
    </source>
</evidence>
<sequence>MKREEDNPNMGISQSRTELRLSSLFAWLVGILSKVPSAAAHMPKGVLLELLRRCLLISQFFNKQLVDSAFQITELMDDNSLMQKVQKFSHLSLSNLEQADNQSSLLTSNNIFQYEESIHEADKKLELVKHQILKRDKTKLARHKTTISLCIASKLDRMNPSCQVQPSPENEPRVFLKSQSLHANSVSQNIASALVNSNCIGAVSIFAYGDINRILRPIQHALSSTGVALNHIPADVKDRDKNILVDMLIWALDNPAPVNYLIISGDINLSTALHKLNLRSYNILLVHPPQVSPSLFAAAKVVWRWTILSAGGGPLYVVDSNSASASVKPTPLRTA</sequence>
<protein>
    <recommendedName>
        <fullName evidence="1">NYN domain-containing protein</fullName>
    </recommendedName>
</protein>